<keyword evidence="1" id="KW-0560">Oxidoreductase</keyword>
<accession>A0A7K8RA50</accession>
<dbReference type="PANTHER" id="PTHR43380">
    <property type="entry name" value="2-OXOISOVALERATE DEHYDROGENASE SUBUNIT ALPHA, MITOCHONDRIAL"/>
    <property type="match status" value="1"/>
</dbReference>
<dbReference type="Gene3D" id="3.40.50.970">
    <property type="match status" value="1"/>
</dbReference>
<dbReference type="Proteomes" id="UP000567624">
    <property type="component" value="Unassembled WGS sequence"/>
</dbReference>
<feature type="non-terminal residue" evidence="2">
    <location>
        <position position="1"/>
    </location>
</feature>
<comment type="similarity">
    <text evidence="1">Belongs to the BCKDHA family.</text>
</comment>
<protein>
    <recommendedName>
        <fullName evidence="1">2-oxoisovalerate dehydrogenase subunit alpha</fullName>
        <ecNumber evidence="1">1.2.4.4</ecNumber>
    </recommendedName>
    <alternativeName>
        <fullName evidence="1">Branched-chain alpha-keto acid dehydrogenase E1 component alpha chain</fullName>
    </alternativeName>
</protein>
<dbReference type="InterPro" id="IPR029061">
    <property type="entry name" value="THDP-binding"/>
</dbReference>
<dbReference type="EC" id="1.2.4.4" evidence="1"/>
<dbReference type="EMBL" id="VWYW01002357">
    <property type="protein sequence ID" value="NXF13980.1"/>
    <property type="molecule type" value="Genomic_DNA"/>
</dbReference>
<comment type="caution">
    <text evidence="2">The sequence shown here is derived from an EMBL/GenBank/DDBJ whole genome shotgun (WGS) entry which is preliminary data.</text>
</comment>
<name>A0A7K8RA50_9PASS</name>
<keyword evidence="3" id="KW-1185">Reference proteome</keyword>
<sequence>QVLEAFEQAEREPKPSPQLLFSDVYLEMPPRLRKQREQLERHLETYGEHYPLQQFQK</sequence>
<organism evidence="2 3">
    <name type="scientific">Smithornis capensis</name>
    <dbReference type="NCBI Taxonomy" id="363769"/>
    <lineage>
        <taxon>Eukaryota</taxon>
        <taxon>Metazoa</taxon>
        <taxon>Chordata</taxon>
        <taxon>Craniata</taxon>
        <taxon>Vertebrata</taxon>
        <taxon>Euteleostomi</taxon>
        <taxon>Archelosauria</taxon>
        <taxon>Archosauria</taxon>
        <taxon>Dinosauria</taxon>
        <taxon>Saurischia</taxon>
        <taxon>Theropoda</taxon>
        <taxon>Coelurosauria</taxon>
        <taxon>Aves</taxon>
        <taxon>Neognathae</taxon>
        <taxon>Neoaves</taxon>
        <taxon>Telluraves</taxon>
        <taxon>Australaves</taxon>
        <taxon>Passeriformes</taxon>
        <taxon>Eurylaimidae</taxon>
        <taxon>Smithornis</taxon>
    </lineage>
</organism>
<reference evidence="2 3" key="1">
    <citation type="submission" date="2019-09" db="EMBL/GenBank/DDBJ databases">
        <title>Bird 10,000 Genomes (B10K) Project - Family phase.</title>
        <authorList>
            <person name="Zhang G."/>
        </authorList>
    </citation>
    <scope>NUCLEOTIDE SEQUENCE [LARGE SCALE GENOMIC DNA]</scope>
    <source>
        <strain evidence="2">B10K-CU-031-20</strain>
    </source>
</reference>
<gene>
    <name evidence="2" type="primary">Bckdha</name>
    <name evidence="2" type="ORF">SMICAP_R15546</name>
</gene>
<evidence type="ECO:0000256" key="1">
    <source>
        <dbReference type="RuleBase" id="RU365014"/>
    </source>
</evidence>
<comment type="function">
    <text evidence="1">The branched-chain alpha-keto dehydrogenase complex catalyzes the overall conversion of alpha-keto acids to acyl-CoA and CO(2). It contains multiple copies of three enzymatic components: branched-chain alpha-keto acid decarboxylase (E1), lipoamide acyltransferase (E2) and lipoamide dehydrogenase (E3).</text>
</comment>
<dbReference type="GO" id="GO:0009083">
    <property type="term" value="P:branched-chain amino acid catabolic process"/>
    <property type="evidence" value="ECO:0007669"/>
    <property type="project" value="TreeGrafter"/>
</dbReference>
<evidence type="ECO:0000313" key="3">
    <source>
        <dbReference type="Proteomes" id="UP000567624"/>
    </source>
</evidence>
<dbReference type="InterPro" id="IPR050771">
    <property type="entry name" value="Alpha-ketoacid_DH_E1_comp"/>
</dbReference>
<keyword evidence="1" id="KW-0786">Thiamine pyrophosphate</keyword>
<dbReference type="SUPFAM" id="SSF52518">
    <property type="entry name" value="Thiamin diphosphate-binding fold (THDP-binding)"/>
    <property type="match status" value="1"/>
</dbReference>
<feature type="non-terminal residue" evidence="2">
    <location>
        <position position="57"/>
    </location>
</feature>
<dbReference type="GO" id="GO:0003863">
    <property type="term" value="F:branched-chain 2-oxo acid dehydrogenase activity"/>
    <property type="evidence" value="ECO:0007669"/>
    <property type="project" value="UniProtKB-EC"/>
</dbReference>
<dbReference type="PANTHER" id="PTHR43380:SF1">
    <property type="entry name" value="2-OXOISOVALERATE DEHYDROGENASE SUBUNIT ALPHA, MITOCHONDRIAL"/>
    <property type="match status" value="1"/>
</dbReference>
<comment type="catalytic activity">
    <reaction evidence="1">
        <text>N(6)-[(R)-lipoyl]-L-lysyl-[protein] + 3-methyl-2-oxobutanoate + H(+) = N(6)-[(R)-S(8)-2-methylpropanoyldihydrolipoyl]-L-lysyl-[protein] + CO2</text>
        <dbReference type="Rhea" id="RHEA:13457"/>
        <dbReference type="Rhea" id="RHEA-COMP:10474"/>
        <dbReference type="Rhea" id="RHEA-COMP:10497"/>
        <dbReference type="ChEBI" id="CHEBI:11851"/>
        <dbReference type="ChEBI" id="CHEBI:15378"/>
        <dbReference type="ChEBI" id="CHEBI:16526"/>
        <dbReference type="ChEBI" id="CHEBI:83099"/>
        <dbReference type="ChEBI" id="CHEBI:83142"/>
        <dbReference type="EC" id="1.2.4.4"/>
    </reaction>
</comment>
<dbReference type="AlphaFoldDB" id="A0A7K8RA50"/>
<proteinExistence type="inferred from homology"/>
<comment type="cofactor">
    <cofactor evidence="1">
        <name>thiamine diphosphate</name>
        <dbReference type="ChEBI" id="CHEBI:58937"/>
    </cofactor>
</comment>
<evidence type="ECO:0000313" key="2">
    <source>
        <dbReference type="EMBL" id="NXF13980.1"/>
    </source>
</evidence>